<dbReference type="GO" id="GO:0016740">
    <property type="term" value="F:transferase activity"/>
    <property type="evidence" value="ECO:0007669"/>
    <property type="project" value="UniProtKB-KW"/>
</dbReference>
<dbReference type="EMBL" id="JAVDVQ010000002">
    <property type="protein sequence ID" value="MDR7081561.1"/>
    <property type="molecule type" value="Genomic_DNA"/>
</dbReference>
<evidence type="ECO:0000313" key="3">
    <source>
        <dbReference type="EMBL" id="MDR7081561.1"/>
    </source>
</evidence>
<reference evidence="3 4" key="1">
    <citation type="submission" date="2023-07" db="EMBL/GenBank/DDBJ databases">
        <title>Sorghum-associated microbial communities from plants grown in Nebraska, USA.</title>
        <authorList>
            <person name="Schachtman D."/>
        </authorList>
    </citation>
    <scope>NUCLEOTIDE SEQUENCE [LARGE SCALE GENOMIC DNA]</scope>
    <source>
        <strain evidence="3 4">BE167</strain>
    </source>
</reference>
<evidence type="ECO:0000256" key="1">
    <source>
        <dbReference type="ARBA" id="ARBA00022679"/>
    </source>
</evidence>
<dbReference type="SUPFAM" id="SSF56214">
    <property type="entry name" value="4'-phosphopantetheinyl transferase"/>
    <property type="match status" value="1"/>
</dbReference>
<dbReference type="EC" id="2.7.8.-" evidence="3"/>
<name>A0ABU1U8P7_9MICC</name>
<keyword evidence="1 3" id="KW-0808">Transferase</keyword>
<accession>A0ABU1U8P7</accession>
<organism evidence="3 4">
    <name type="scientific">Arthrobacter ginsengisoli</name>
    <dbReference type="NCBI Taxonomy" id="1356565"/>
    <lineage>
        <taxon>Bacteria</taxon>
        <taxon>Bacillati</taxon>
        <taxon>Actinomycetota</taxon>
        <taxon>Actinomycetes</taxon>
        <taxon>Micrococcales</taxon>
        <taxon>Micrococcaceae</taxon>
        <taxon>Arthrobacter</taxon>
    </lineage>
</organism>
<dbReference type="Proteomes" id="UP001252243">
    <property type="component" value="Unassembled WGS sequence"/>
</dbReference>
<feature type="domain" description="4'-phosphopantetheinyl transferase" evidence="2">
    <location>
        <begin position="36"/>
        <end position="110"/>
    </location>
</feature>
<protein>
    <submittedName>
        <fullName evidence="3">4'-phosphopantetheinyl transferase</fullName>
        <ecNumber evidence="3">2.7.8.-</ecNumber>
    </submittedName>
</protein>
<keyword evidence="4" id="KW-1185">Reference proteome</keyword>
<dbReference type="InterPro" id="IPR008278">
    <property type="entry name" value="4-PPantetheinyl_Trfase_dom"/>
</dbReference>
<comment type="caution">
    <text evidence="3">The sequence shown here is derived from an EMBL/GenBank/DDBJ whole genome shotgun (WGS) entry which is preliminary data.</text>
</comment>
<dbReference type="Gene3D" id="3.90.470.20">
    <property type="entry name" value="4'-phosphopantetheinyl transferase domain"/>
    <property type="match status" value="1"/>
</dbReference>
<evidence type="ECO:0000259" key="2">
    <source>
        <dbReference type="Pfam" id="PF01648"/>
    </source>
</evidence>
<sequence length="137" mass="13923">MHGASAGFSPALSLSLSRSRGWALLAAGALTPAATVGIDLEHSSRVGFPGFDDVALTPAERQLLAVLPPNQADPWRTAVWARKEALLKARGTGLRLDPCSVEAFGEPTDGAVLVELDTAALGLPAGFAAALAVVGPA</sequence>
<dbReference type="InterPro" id="IPR037143">
    <property type="entry name" value="4-PPantetheinyl_Trfase_dom_sf"/>
</dbReference>
<gene>
    <name evidence="3" type="ORF">J2X01_000838</name>
</gene>
<evidence type="ECO:0000313" key="4">
    <source>
        <dbReference type="Proteomes" id="UP001252243"/>
    </source>
</evidence>
<proteinExistence type="predicted"/>
<dbReference type="Pfam" id="PF01648">
    <property type="entry name" value="ACPS"/>
    <property type="match status" value="1"/>
</dbReference>